<feature type="transmembrane region" description="Helical" evidence="1">
    <location>
        <begin position="402"/>
        <end position="423"/>
    </location>
</feature>
<keyword evidence="1" id="KW-0812">Transmembrane</keyword>
<feature type="transmembrane region" description="Helical" evidence="1">
    <location>
        <begin position="376"/>
        <end position="396"/>
    </location>
</feature>
<dbReference type="OrthoDB" id="2447941at2"/>
<accession>A0A4S4BPS0</accession>
<feature type="transmembrane region" description="Helical" evidence="1">
    <location>
        <begin position="86"/>
        <end position="105"/>
    </location>
</feature>
<reference evidence="2 3" key="1">
    <citation type="submission" date="2019-04" db="EMBL/GenBank/DDBJ databases">
        <title>Cohnella sp. nov. isolated from preserved vegetables.</title>
        <authorList>
            <person name="Lin S.-Y."/>
            <person name="Hung M.-H."/>
            <person name="Young C.-C."/>
        </authorList>
    </citation>
    <scope>NUCLEOTIDE SEQUENCE [LARGE SCALE GENOMIC DNA]</scope>
    <source>
        <strain evidence="2 3">CC-MHH1044</strain>
    </source>
</reference>
<gene>
    <name evidence="2" type="ORF">E6C55_17690</name>
</gene>
<evidence type="ECO:0008006" key="4">
    <source>
        <dbReference type="Google" id="ProtNLM"/>
    </source>
</evidence>
<keyword evidence="3" id="KW-1185">Reference proteome</keyword>
<protein>
    <recommendedName>
        <fullName evidence="4">ABC transporter permease</fullName>
    </recommendedName>
</protein>
<sequence>MSWTRRAKGERSLDAERKATVGGGRLEELRRLRASRAQAFRREIAAHSRYVFQSGFGLVVSALGITLVMGYIRTLKDMPADWPADLVGWIVLALLCLYTPLRTYLQPSDTVFVLPLEEGMLSGILRPLVRRAMLMSAVRVLVAFGSFVPLYQLAPITEGAADSRSPWALALALAGAAVWNVHAAWTERRMADTAWRIGLLLMRWIASVAIVAALLLKSFGLALGFTALIVAVWYLLSRLVPKHTLPWDRLIAEEGAARRRWNRFLGWFVDLPTEFARPARRRWIAWTVDRLAWKRGNAWRYLYAKTMLRSETFGALWRWSVLLMLVLLFSGHPIVDLIAFVIAVLVGGLQITELGRVRFAENASVVPLAQDERGRSIASIARIGGVLLVALLWLVASLPNWPFSPVLWGAALIAALFWAGWLLPRRVTKSFDADED</sequence>
<evidence type="ECO:0000313" key="2">
    <source>
        <dbReference type="EMBL" id="THF76895.1"/>
    </source>
</evidence>
<dbReference type="Proteomes" id="UP000310636">
    <property type="component" value="Unassembled WGS sequence"/>
</dbReference>
<feature type="transmembrane region" description="Helical" evidence="1">
    <location>
        <begin position="50"/>
        <end position="74"/>
    </location>
</feature>
<feature type="transmembrane region" description="Helical" evidence="1">
    <location>
        <begin position="337"/>
        <end position="355"/>
    </location>
</feature>
<feature type="transmembrane region" description="Helical" evidence="1">
    <location>
        <begin position="222"/>
        <end position="240"/>
    </location>
</feature>
<keyword evidence="1" id="KW-1133">Transmembrane helix</keyword>
<organism evidence="2 3">
    <name type="scientific">Cohnella fermenti</name>
    <dbReference type="NCBI Taxonomy" id="2565925"/>
    <lineage>
        <taxon>Bacteria</taxon>
        <taxon>Bacillati</taxon>
        <taxon>Bacillota</taxon>
        <taxon>Bacilli</taxon>
        <taxon>Bacillales</taxon>
        <taxon>Paenibacillaceae</taxon>
        <taxon>Cohnella</taxon>
    </lineage>
</organism>
<dbReference type="GO" id="GO:0016020">
    <property type="term" value="C:membrane"/>
    <property type="evidence" value="ECO:0007669"/>
    <property type="project" value="InterPro"/>
</dbReference>
<feature type="transmembrane region" description="Helical" evidence="1">
    <location>
        <begin position="315"/>
        <end position="331"/>
    </location>
</feature>
<dbReference type="InterPro" id="IPR010288">
    <property type="entry name" value="EcsB_ABC"/>
</dbReference>
<evidence type="ECO:0000313" key="3">
    <source>
        <dbReference type="Proteomes" id="UP000310636"/>
    </source>
</evidence>
<evidence type="ECO:0000256" key="1">
    <source>
        <dbReference type="SAM" id="Phobius"/>
    </source>
</evidence>
<dbReference type="Pfam" id="PF05975">
    <property type="entry name" value="EcsB"/>
    <property type="match status" value="1"/>
</dbReference>
<proteinExistence type="predicted"/>
<feature type="transmembrane region" description="Helical" evidence="1">
    <location>
        <begin position="132"/>
        <end position="154"/>
    </location>
</feature>
<feature type="transmembrane region" description="Helical" evidence="1">
    <location>
        <begin position="197"/>
        <end position="216"/>
    </location>
</feature>
<dbReference type="EMBL" id="SSOB01000022">
    <property type="protein sequence ID" value="THF76895.1"/>
    <property type="molecule type" value="Genomic_DNA"/>
</dbReference>
<name>A0A4S4BPS0_9BACL</name>
<feature type="transmembrane region" description="Helical" evidence="1">
    <location>
        <begin position="166"/>
        <end position="185"/>
    </location>
</feature>
<comment type="caution">
    <text evidence="2">The sequence shown here is derived from an EMBL/GenBank/DDBJ whole genome shotgun (WGS) entry which is preliminary data.</text>
</comment>
<dbReference type="AlphaFoldDB" id="A0A4S4BPS0"/>
<keyword evidence="1" id="KW-0472">Membrane</keyword>